<accession>A0ACC0CM37</accession>
<comment type="caution">
    <text evidence="1">The sequence shown here is derived from an EMBL/GenBank/DDBJ whole genome shotgun (WGS) entry which is preliminary data.</text>
</comment>
<name>A0ACC0CM37_9PEZI</name>
<gene>
    <name evidence="1" type="ORF">F4821DRAFT_26988</name>
</gene>
<reference evidence="1 2" key="1">
    <citation type="journal article" date="2022" name="New Phytol.">
        <title>Ecological generalism drives hyperdiversity of secondary metabolite gene clusters in xylarialean endophytes.</title>
        <authorList>
            <person name="Franco M.E.E."/>
            <person name="Wisecaver J.H."/>
            <person name="Arnold A.E."/>
            <person name="Ju Y.M."/>
            <person name="Slot J.C."/>
            <person name="Ahrendt S."/>
            <person name="Moore L.P."/>
            <person name="Eastman K.E."/>
            <person name="Scott K."/>
            <person name="Konkel Z."/>
            <person name="Mondo S.J."/>
            <person name="Kuo A."/>
            <person name="Hayes R.D."/>
            <person name="Haridas S."/>
            <person name="Andreopoulos B."/>
            <person name="Riley R."/>
            <person name="LaButti K."/>
            <person name="Pangilinan J."/>
            <person name="Lipzen A."/>
            <person name="Amirebrahimi M."/>
            <person name="Yan J."/>
            <person name="Adam C."/>
            <person name="Keymanesh K."/>
            <person name="Ng V."/>
            <person name="Louie K."/>
            <person name="Northen T."/>
            <person name="Drula E."/>
            <person name="Henrissat B."/>
            <person name="Hsieh H.M."/>
            <person name="Youens-Clark K."/>
            <person name="Lutzoni F."/>
            <person name="Miadlikowska J."/>
            <person name="Eastwood D.C."/>
            <person name="Hamelin R.C."/>
            <person name="Grigoriev I.V."/>
            <person name="U'Ren J.M."/>
        </authorList>
    </citation>
    <scope>NUCLEOTIDE SEQUENCE [LARGE SCALE GENOMIC DNA]</scope>
    <source>
        <strain evidence="1 2">ER1909</strain>
    </source>
</reference>
<proteinExistence type="predicted"/>
<keyword evidence="2" id="KW-1185">Reference proteome</keyword>
<evidence type="ECO:0000313" key="1">
    <source>
        <dbReference type="EMBL" id="KAI6081387.1"/>
    </source>
</evidence>
<evidence type="ECO:0000313" key="2">
    <source>
        <dbReference type="Proteomes" id="UP001497680"/>
    </source>
</evidence>
<organism evidence="1 2">
    <name type="scientific">Hypoxylon rubiginosum</name>
    <dbReference type="NCBI Taxonomy" id="110542"/>
    <lineage>
        <taxon>Eukaryota</taxon>
        <taxon>Fungi</taxon>
        <taxon>Dikarya</taxon>
        <taxon>Ascomycota</taxon>
        <taxon>Pezizomycotina</taxon>
        <taxon>Sordariomycetes</taxon>
        <taxon>Xylariomycetidae</taxon>
        <taxon>Xylariales</taxon>
        <taxon>Hypoxylaceae</taxon>
        <taxon>Hypoxylon</taxon>
    </lineage>
</organism>
<dbReference type="Proteomes" id="UP001497680">
    <property type="component" value="Unassembled WGS sequence"/>
</dbReference>
<protein>
    <submittedName>
        <fullName evidence="1">Uncharacterized protein</fullName>
    </submittedName>
</protein>
<sequence>MAADGGQLLRLACLNCKQRKKKCDKELPSCGHCVSKSLRCSYQNQTRPKNAVHTAHIHTAHSVVESTPKRLQRASPAVHEAPIASVAFVIPADVASANSSLYRHVNSIVRSTGQFVDDITVRYFEGIHRFLPVVSRARFNQHLGTPDAAPPADFSVLLLAICLITYDPILSSSSGAVDRHSIFVSARSILAQLQAVSSPSLHLIQAGLLLALYEYAHGQPERAFASIASCARIAYSAGIHQCRQQSVDELADDVEEAANTWWGLVICERAMIGELAVFDQPLVTIFPDETSQLPTEPEIVDEGDASVESIAPVPLSSSFTVDVGGFGRTAQAARLLDQVLDAMKMSDLKGQLARLDFLSSTIRSFLNAVLQPWHDKPRAYCGAIALAIRTLFILHYHILGLAPADITNTKYKTPEEWFENSHATLDFATRMTMAIVNSYQGISAHLSDTLPPNYMYMIKAALGHLQYSSAEDSTGWRLDAELRLRNSLAPLNRRWAVGA</sequence>
<dbReference type="EMBL" id="MU394397">
    <property type="protein sequence ID" value="KAI6081387.1"/>
    <property type="molecule type" value="Genomic_DNA"/>
</dbReference>